<proteinExistence type="predicted"/>
<dbReference type="AlphaFoldDB" id="A0A0H3U834"/>
<reference evidence="1" key="1">
    <citation type="submission" date="2013-08" db="EMBL/GenBank/DDBJ databases">
        <title>Comparison of modified E. coli strains.</title>
        <authorList>
            <person name="Juergensen J."/>
            <person name="Bonge A."/>
            <person name="Streit W.R."/>
        </authorList>
    </citation>
    <scope>NUCLEOTIDE SEQUENCE</scope>
</reference>
<evidence type="ECO:0000313" key="1">
    <source>
        <dbReference type="EMBL" id="AIF26774.1"/>
    </source>
</evidence>
<accession>A0A0H3U834</accession>
<dbReference type="SFLD" id="SFLDG01129">
    <property type="entry name" value="C1.5:_HAD__Beta-PGM__Phosphata"/>
    <property type="match status" value="1"/>
</dbReference>
<dbReference type="InterPro" id="IPR036412">
    <property type="entry name" value="HAD-like_sf"/>
</dbReference>
<dbReference type="Gene3D" id="1.10.150.240">
    <property type="entry name" value="Putative phosphatase, domain 2"/>
    <property type="match status" value="1"/>
</dbReference>
<name>A0A0H3U834_9BACT</name>
<dbReference type="InterPro" id="IPR041492">
    <property type="entry name" value="HAD_2"/>
</dbReference>
<dbReference type="SUPFAM" id="SSF56784">
    <property type="entry name" value="HAD-like"/>
    <property type="match status" value="1"/>
</dbReference>
<organism evidence="1">
    <name type="scientific">uncultured bacterium fosmid pJB89E1</name>
    <dbReference type="NCBI Taxonomy" id="1478073"/>
    <lineage>
        <taxon>Bacteria</taxon>
        <taxon>environmental samples</taxon>
    </lineage>
</organism>
<dbReference type="InterPro" id="IPR023214">
    <property type="entry name" value="HAD_sf"/>
</dbReference>
<dbReference type="CDD" id="cd02603">
    <property type="entry name" value="HAD_sEH-N_like"/>
    <property type="match status" value="1"/>
</dbReference>
<dbReference type="InterPro" id="IPR023198">
    <property type="entry name" value="PGP-like_dom2"/>
</dbReference>
<dbReference type="InterPro" id="IPR006439">
    <property type="entry name" value="HAD-SF_hydro_IA"/>
</dbReference>
<sequence length="201" mass="23227">MIKNVIFDFGAVLIDWDRRHFFDKYFAGDKEKEDYFLDNICTLEWNSQFDAGIPFKEGCEKYAAQIPEWHDAIIAYGEHWEEMVTGEMPGMRQLVKDVKAAGHPTYGLTNWSWEKLPKVIEEHEILHLIDGIVCSGKEHTIKPFPEIYHILLDRYGLVPDESVFIDDNQVNLDTADTLGIHTIRFENEAQLRAALTELGVL</sequence>
<dbReference type="PANTHER" id="PTHR43611">
    <property type="entry name" value="ALPHA-D-GLUCOSE 1-PHOSPHATE PHOSPHATASE"/>
    <property type="match status" value="1"/>
</dbReference>
<dbReference type="NCBIfam" id="TIGR01509">
    <property type="entry name" value="HAD-SF-IA-v3"/>
    <property type="match status" value="1"/>
</dbReference>
<dbReference type="Pfam" id="PF13419">
    <property type="entry name" value="HAD_2"/>
    <property type="match status" value="1"/>
</dbReference>
<dbReference type="Gene3D" id="3.40.50.1000">
    <property type="entry name" value="HAD superfamily/HAD-like"/>
    <property type="match status" value="1"/>
</dbReference>
<dbReference type="SFLD" id="SFLDS00003">
    <property type="entry name" value="Haloacid_Dehalogenase"/>
    <property type="match status" value="1"/>
</dbReference>
<dbReference type="PANTHER" id="PTHR43611:SF3">
    <property type="entry name" value="FLAVIN MONONUCLEOTIDE HYDROLASE 1, CHLOROPLATIC"/>
    <property type="match status" value="1"/>
</dbReference>
<dbReference type="EMBL" id="KF540245">
    <property type="protein sequence ID" value="AIF26774.1"/>
    <property type="molecule type" value="Genomic_DNA"/>
</dbReference>
<protein>
    <submittedName>
        <fullName evidence="1">Uncharacterized protein</fullName>
    </submittedName>
</protein>